<accession>A0A0B0N7J5</accession>
<proteinExistence type="predicted"/>
<dbReference type="AlphaFoldDB" id="A0A0B0N7J5"/>
<gene>
    <name evidence="1" type="ORF">F383_12915</name>
</gene>
<keyword evidence="2" id="KW-1185">Reference proteome</keyword>
<dbReference type="EMBL" id="KN393932">
    <property type="protein sequence ID" value="KHG10468.1"/>
    <property type="molecule type" value="Genomic_DNA"/>
</dbReference>
<dbReference type="Proteomes" id="UP000032142">
    <property type="component" value="Unassembled WGS sequence"/>
</dbReference>
<evidence type="ECO:0000313" key="2">
    <source>
        <dbReference type="Proteomes" id="UP000032142"/>
    </source>
</evidence>
<name>A0A0B0N7J5_GOSAR</name>
<evidence type="ECO:0000313" key="1">
    <source>
        <dbReference type="EMBL" id="KHG10468.1"/>
    </source>
</evidence>
<organism evidence="1 2">
    <name type="scientific">Gossypium arboreum</name>
    <name type="common">Tree cotton</name>
    <name type="synonym">Gossypium nanking</name>
    <dbReference type="NCBI Taxonomy" id="29729"/>
    <lineage>
        <taxon>Eukaryota</taxon>
        <taxon>Viridiplantae</taxon>
        <taxon>Streptophyta</taxon>
        <taxon>Embryophyta</taxon>
        <taxon>Tracheophyta</taxon>
        <taxon>Spermatophyta</taxon>
        <taxon>Magnoliopsida</taxon>
        <taxon>eudicotyledons</taxon>
        <taxon>Gunneridae</taxon>
        <taxon>Pentapetalae</taxon>
        <taxon>rosids</taxon>
        <taxon>malvids</taxon>
        <taxon>Malvales</taxon>
        <taxon>Malvaceae</taxon>
        <taxon>Malvoideae</taxon>
        <taxon>Gossypium</taxon>
    </lineage>
</organism>
<protein>
    <submittedName>
        <fullName evidence="1">Uncharacterized protein</fullName>
    </submittedName>
</protein>
<reference evidence="2" key="1">
    <citation type="submission" date="2014-09" db="EMBL/GenBank/DDBJ databases">
        <authorList>
            <person name="Mudge J."/>
            <person name="Ramaraj T."/>
            <person name="Lindquist I.E."/>
            <person name="Bharti A.K."/>
            <person name="Sundararajan A."/>
            <person name="Cameron C.T."/>
            <person name="Woodward J.E."/>
            <person name="May G.D."/>
            <person name="Brubaker C."/>
            <person name="Broadhvest J."/>
            <person name="Wilkins T.A."/>
        </authorList>
    </citation>
    <scope>NUCLEOTIDE SEQUENCE</scope>
    <source>
        <strain evidence="2">cv. AKA8401</strain>
    </source>
</reference>
<sequence>MQCNIQWRYAIKQFQYIYSVQILTCSVQISFSQFHTFKRSK</sequence>